<dbReference type="PROSITE" id="PS51186">
    <property type="entry name" value="GNAT"/>
    <property type="match status" value="1"/>
</dbReference>
<evidence type="ECO:0000313" key="4">
    <source>
        <dbReference type="EMBL" id="SKA04304.1"/>
    </source>
</evidence>
<evidence type="ECO:0000259" key="3">
    <source>
        <dbReference type="PROSITE" id="PS51186"/>
    </source>
</evidence>
<proteinExistence type="predicted"/>
<dbReference type="AlphaFoldDB" id="A0A1T4QKS3"/>
<dbReference type="PANTHER" id="PTHR43877:SF2">
    <property type="entry name" value="AMINOALKYLPHOSPHONATE N-ACETYLTRANSFERASE-RELATED"/>
    <property type="match status" value="1"/>
</dbReference>
<keyword evidence="2" id="KW-0012">Acyltransferase</keyword>
<dbReference type="Pfam" id="PF00583">
    <property type="entry name" value="Acetyltransf_1"/>
    <property type="match status" value="1"/>
</dbReference>
<feature type="domain" description="N-acetyltransferase" evidence="3">
    <location>
        <begin position="7"/>
        <end position="155"/>
    </location>
</feature>
<evidence type="ECO:0000313" key="5">
    <source>
        <dbReference type="Proteomes" id="UP000190135"/>
    </source>
</evidence>
<dbReference type="InterPro" id="IPR016181">
    <property type="entry name" value="Acyl_CoA_acyltransferase"/>
</dbReference>
<dbReference type="InterPro" id="IPR000182">
    <property type="entry name" value="GNAT_dom"/>
</dbReference>
<dbReference type="SUPFAM" id="SSF55729">
    <property type="entry name" value="Acyl-CoA N-acyltransferases (Nat)"/>
    <property type="match status" value="1"/>
</dbReference>
<accession>A0A1T4QKS3</accession>
<dbReference type="Proteomes" id="UP000190135">
    <property type="component" value="Unassembled WGS sequence"/>
</dbReference>
<reference evidence="5" key="1">
    <citation type="submission" date="2017-02" db="EMBL/GenBank/DDBJ databases">
        <authorList>
            <person name="Varghese N."/>
            <person name="Submissions S."/>
        </authorList>
    </citation>
    <scope>NUCLEOTIDE SEQUENCE [LARGE SCALE GENOMIC DNA]</scope>
    <source>
        <strain evidence="5">USBA 369</strain>
    </source>
</reference>
<dbReference type="GO" id="GO:0016747">
    <property type="term" value="F:acyltransferase activity, transferring groups other than amino-acyl groups"/>
    <property type="evidence" value="ECO:0007669"/>
    <property type="project" value="InterPro"/>
</dbReference>
<gene>
    <name evidence="4" type="ORF">SAMN05428963_105101</name>
</gene>
<dbReference type="OrthoDB" id="9803233at2"/>
<dbReference type="CDD" id="cd04301">
    <property type="entry name" value="NAT_SF"/>
    <property type="match status" value="1"/>
</dbReference>
<protein>
    <submittedName>
        <fullName evidence="4">Acetyltransferase (GNAT) family protein</fullName>
    </submittedName>
</protein>
<dbReference type="PANTHER" id="PTHR43877">
    <property type="entry name" value="AMINOALKYLPHOSPHONATE N-ACETYLTRANSFERASE-RELATED-RELATED"/>
    <property type="match status" value="1"/>
</dbReference>
<dbReference type="RefSeq" id="WP_078708013.1">
    <property type="nucleotide sequence ID" value="NZ_FUXL01000005.1"/>
</dbReference>
<sequence length="157" mass="17305">MRRTEFFNIEPVDPGCEEAVALLDRLSQTLSSITGSSGRASFDTEVMKEKGTLFVLVRDADGCAVGCGAYRPLQVGVAELKRMFASAGTRGVGSALLTYLEDRARSDGYEAIWLETRRVNERAVRFYEKHGYRPIPSFGQYVGRAEAVCLGKTIALR</sequence>
<dbReference type="STRING" id="1365950.SAMN05428963_105101"/>
<dbReference type="Gene3D" id="3.40.630.30">
    <property type="match status" value="1"/>
</dbReference>
<evidence type="ECO:0000256" key="2">
    <source>
        <dbReference type="ARBA" id="ARBA00023315"/>
    </source>
</evidence>
<organism evidence="4 5">
    <name type="scientific">Consotaella salsifontis</name>
    <dbReference type="NCBI Taxonomy" id="1365950"/>
    <lineage>
        <taxon>Bacteria</taxon>
        <taxon>Pseudomonadati</taxon>
        <taxon>Pseudomonadota</taxon>
        <taxon>Alphaproteobacteria</taxon>
        <taxon>Hyphomicrobiales</taxon>
        <taxon>Aurantimonadaceae</taxon>
        <taxon>Consotaella</taxon>
    </lineage>
</organism>
<keyword evidence="5" id="KW-1185">Reference proteome</keyword>
<name>A0A1T4QKS3_9HYPH</name>
<dbReference type="EMBL" id="FUXL01000005">
    <property type="protein sequence ID" value="SKA04304.1"/>
    <property type="molecule type" value="Genomic_DNA"/>
</dbReference>
<keyword evidence="1 4" id="KW-0808">Transferase</keyword>
<evidence type="ECO:0000256" key="1">
    <source>
        <dbReference type="ARBA" id="ARBA00022679"/>
    </source>
</evidence>
<dbReference type="InterPro" id="IPR050832">
    <property type="entry name" value="Bact_Acetyltransf"/>
</dbReference>